<accession>A0A1I8EC79</accession>
<dbReference type="InterPro" id="IPR003323">
    <property type="entry name" value="OTU_dom"/>
</dbReference>
<dbReference type="GO" id="GO:0005634">
    <property type="term" value="C:nucleus"/>
    <property type="evidence" value="ECO:0007669"/>
    <property type="project" value="TreeGrafter"/>
</dbReference>
<feature type="domain" description="USP" evidence="3">
    <location>
        <begin position="252"/>
        <end position="1060"/>
    </location>
</feature>
<feature type="region of interest" description="Disordered" evidence="2">
    <location>
        <begin position="165"/>
        <end position="207"/>
    </location>
</feature>
<evidence type="ECO:0000313" key="5">
    <source>
        <dbReference type="WBParaSite" id="maker-PairedContig_1260-snap-gene-2.13-mRNA-1"/>
    </source>
</evidence>
<name>A0A1I8EC79_WUCBA</name>
<organism evidence="5">
    <name type="scientific">Wuchereria bancrofti</name>
    <dbReference type="NCBI Taxonomy" id="6293"/>
    <lineage>
        <taxon>Eukaryota</taxon>
        <taxon>Metazoa</taxon>
        <taxon>Ecdysozoa</taxon>
        <taxon>Nematoda</taxon>
        <taxon>Chromadorea</taxon>
        <taxon>Rhabditida</taxon>
        <taxon>Spirurina</taxon>
        <taxon>Spiruromorpha</taxon>
        <taxon>Filarioidea</taxon>
        <taxon>Onchocercidae</taxon>
        <taxon>Wuchereria</taxon>
    </lineage>
</organism>
<dbReference type="WBParaSite" id="maker-PairedContig_1260-snap-gene-2.13-mRNA-1">
    <property type="protein sequence ID" value="maker-PairedContig_1260-snap-gene-2.13-mRNA-1"/>
    <property type="gene ID" value="maker-PairedContig_1260-snap-gene-2.13"/>
</dbReference>
<evidence type="ECO:0000259" key="3">
    <source>
        <dbReference type="PROSITE" id="PS50235"/>
    </source>
</evidence>
<proteinExistence type="inferred from homology"/>
<feature type="compositionally biased region" description="Low complexity" evidence="2">
    <location>
        <begin position="743"/>
        <end position="758"/>
    </location>
</feature>
<reference evidence="5" key="1">
    <citation type="submission" date="2016-11" db="UniProtKB">
        <authorList>
            <consortium name="WormBaseParasite"/>
        </authorList>
    </citation>
    <scope>IDENTIFICATION</scope>
    <source>
        <strain evidence="5">pt0022</strain>
    </source>
</reference>
<sequence length="1068" mass="122568">MTIEKSQSNEFIVKVRRGRIDQPVFMKKKAVMTFNHDQKDITFSYDNCCTVLKTRFMSQVPWSPPRGCKLRFISDIRNEEEMILEFENHEKLMEAFSILKDKYLERSQFVFSSEVHSGRGLHTTNVGSRMETSTDHETLSMLVESRRSRVKDLIEMFERLAFSPPTLKRSRQSEPRNELTTEERVKPSPSTEKYIKPLPLRSGESEKVKSRRNPIFVEYSKREHTPVQLASAMRTLDDYQINKPTTSQEKVSGFANLGNTCYMNAMLQGLFAMDIFVKDLFKLCKKAQNRKVNLDEVMPMSLALSSLASMRDSTSDHQKRKLLTAVKDVSRFKGSAQQDANEFLVHVLNQVHDECDNLLREQYGIVNVAERRMRNPVMANFAFTMQSTIICNMCHHVSQINEDNIILPVTINILDQKNERFPKKFSCFPSMQTLLDDFLKAENVERKCELCQGESGQRTQKFVQLPRCLIILIKRYVYDASKSVKRADKIDIPLYLTLNGHCTESPAPFFAVSLSTKKVDFATVSPIKTDLIAISSDVPSPTGRRLDLSDEGTNYGIRNVSPVEEAHRATRSFYSHRVDYRTVRTDHGMGFVVPGIGSEFKGRDQVTEDFVVPWSSAEDFKRSKSSLACEELSCMSEEEQLQVVCERSLMQTELVSNQDKSSDSSLSVEFPEVEAEEEIGESRVKPLAQSPITGEMQEKQRQDNYAIKETVAENFDVSYLSQERVGTPAPDAQEAIEDKKGPTRPSTPVSPNTPTSITEQQHQEKMSRKNSLSSNDDEEILEESSTQLVPYKPISVEKRRAICSRIGLLFNYDCIEKTAFRIMNTNDRPSRVADIVGDGNCLFRALAFYFAGSDIEHSRVRKCIVEFEAEHWNEFAALKDWSSEIWNDHMNHLLTDNTWGTEIELFAVAAMLNVDVWTYYDQRWICYRPRFRVQSGDTIRISVDDYRVGDNDGIYLLNEFNHFTPVLEPSNALLLMEGVDERIYDLVMNAKEGFMKPSYRLVSVISHLGRTSESGHYVCDVWCKKNKGWLVCDDETISPISERRIRARKNVGYIYFYLNSELFDNENA</sequence>
<dbReference type="PROSITE" id="PS00972">
    <property type="entry name" value="USP_1"/>
    <property type="match status" value="1"/>
</dbReference>
<dbReference type="Gene3D" id="3.90.70.10">
    <property type="entry name" value="Cysteine proteinases"/>
    <property type="match status" value="2"/>
</dbReference>
<dbReference type="AlphaFoldDB" id="A0A1I8EC79"/>
<dbReference type="STRING" id="6293.A0A1I8EC79"/>
<feature type="region of interest" description="Disordered" evidence="2">
    <location>
        <begin position="724"/>
        <end position="784"/>
    </location>
</feature>
<dbReference type="CDD" id="cd02257">
    <property type="entry name" value="Peptidase_C19"/>
    <property type="match status" value="2"/>
</dbReference>
<dbReference type="SUPFAM" id="SSF54001">
    <property type="entry name" value="Cysteine proteinases"/>
    <property type="match status" value="2"/>
</dbReference>
<evidence type="ECO:0000259" key="4">
    <source>
        <dbReference type="PROSITE" id="PS50802"/>
    </source>
</evidence>
<dbReference type="PANTHER" id="PTHR24006">
    <property type="entry name" value="UBIQUITIN CARBOXYL-TERMINAL HYDROLASE"/>
    <property type="match status" value="1"/>
</dbReference>
<feature type="compositionally biased region" description="Low complexity" evidence="2">
    <location>
        <begin position="655"/>
        <end position="670"/>
    </location>
</feature>
<dbReference type="InterPro" id="IPR038765">
    <property type="entry name" value="Papain-like_cys_pep_sf"/>
</dbReference>
<protein>
    <recommendedName>
        <fullName evidence="6">Ubiquitinyl hydrolase 1</fullName>
    </recommendedName>
</protein>
<dbReference type="PANTHER" id="PTHR24006:SF915">
    <property type="entry name" value="UBIQUITIN CARBOXYL-TERMINAL HYDROLASE-RELATED"/>
    <property type="match status" value="1"/>
</dbReference>
<dbReference type="InterPro" id="IPR001394">
    <property type="entry name" value="Peptidase_C19_UCH"/>
</dbReference>
<dbReference type="PROSITE" id="PS50802">
    <property type="entry name" value="OTU"/>
    <property type="match status" value="1"/>
</dbReference>
<dbReference type="Pfam" id="PF00443">
    <property type="entry name" value="UCH"/>
    <property type="match status" value="1"/>
</dbReference>
<feature type="region of interest" description="Disordered" evidence="2">
    <location>
        <begin position="655"/>
        <end position="701"/>
    </location>
</feature>
<dbReference type="InterPro" id="IPR050164">
    <property type="entry name" value="Peptidase_C19"/>
</dbReference>
<evidence type="ECO:0000256" key="2">
    <source>
        <dbReference type="SAM" id="MobiDB-lite"/>
    </source>
</evidence>
<dbReference type="PROSITE" id="PS00973">
    <property type="entry name" value="USP_2"/>
    <property type="match status" value="1"/>
</dbReference>
<dbReference type="GO" id="GO:0005829">
    <property type="term" value="C:cytosol"/>
    <property type="evidence" value="ECO:0007669"/>
    <property type="project" value="TreeGrafter"/>
</dbReference>
<feature type="compositionally biased region" description="Basic and acidic residues" evidence="2">
    <location>
        <begin position="171"/>
        <end position="186"/>
    </location>
</feature>
<dbReference type="GO" id="GO:0004843">
    <property type="term" value="F:cysteine-type deubiquitinase activity"/>
    <property type="evidence" value="ECO:0007669"/>
    <property type="project" value="InterPro"/>
</dbReference>
<feature type="domain" description="OTU" evidence="4">
    <location>
        <begin position="830"/>
        <end position="969"/>
    </location>
</feature>
<dbReference type="GO" id="GO:0000082">
    <property type="term" value="P:G1/S transition of mitotic cell cycle"/>
    <property type="evidence" value="ECO:0007669"/>
    <property type="project" value="TreeGrafter"/>
</dbReference>
<comment type="similarity">
    <text evidence="1">Belongs to the peptidase C19 family.</text>
</comment>
<dbReference type="InterPro" id="IPR028889">
    <property type="entry name" value="USP"/>
</dbReference>
<dbReference type="CDD" id="cd22755">
    <property type="entry name" value="OTU_CeDUB-like"/>
    <property type="match status" value="1"/>
</dbReference>
<dbReference type="Gene3D" id="3.90.70.80">
    <property type="match status" value="1"/>
</dbReference>
<dbReference type="GO" id="GO:0016579">
    <property type="term" value="P:protein deubiquitination"/>
    <property type="evidence" value="ECO:0007669"/>
    <property type="project" value="InterPro"/>
</dbReference>
<evidence type="ECO:0008006" key="6">
    <source>
        <dbReference type="Google" id="ProtNLM"/>
    </source>
</evidence>
<dbReference type="InterPro" id="IPR018200">
    <property type="entry name" value="USP_CS"/>
</dbReference>
<dbReference type="PROSITE" id="PS50235">
    <property type="entry name" value="USP_3"/>
    <property type="match status" value="1"/>
</dbReference>
<evidence type="ECO:0000256" key="1">
    <source>
        <dbReference type="ARBA" id="ARBA00009085"/>
    </source>
</evidence>